<dbReference type="PROSITE" id="PS01043">
    <property type="entry name" value="TRANSPOSASE_IS30"/>
    <property type="match status" value="1"/>
</dbReference>
<sequence length="243" mass="27491">QEWSPEQIAGRRQATDGLRLSPERIYQHIRADQAAGGTLYQHLRHNQKKRKKRYGKADARGQIKDRVSIDQRPAIVDRKSRIGDWEIDLVMGGKRTGALVSLVERRSRYTLLDKVASKQAEAVAETTIGLLTPHKAHTETITADNGKEFAHHVRIGQTVEAAVYFAHPYHAWERGLNENTNGLIRQYIPKGMALDALSDAQVHHIMNRLNHRPRKGLAFQTPHEILCKETGFLSTQTEIALTC</sequence>
<evidence type="ECO:0000256" key="2">
    <source>
        <dbReference type="ARBA" id="ARBA00006363"/>
    </source>
</evidence>
<dbReference type="NCBIfam" id="NF033563">
    <property type="entry name" value="transpos_IS30"/>
    <property type="match status" value="1"/>
</dbReference>
<reference evidence="4" key="1">
    <citation type="submission" date="2018-05" db="EMBL/GenBank/DDBJ databases">
        <authorList>
            <person name="Lanie J.A."/>
            <person name="Ng W.-L."/>
            <person name="Kazmierczak K.M."/>
            <person name="Andrzejewski T.M."/>
            <person name="Davidsen T.M."/>
            <person name="Wayne K.J."/>
            <person name="Tettelin H."/>
            <person name="Glass J.I."/>
            <person name="Rusch D."/>
            <person name="Podicherti R."/>
            <person name="Tsui H.-C.T."/>
            <person name="Winkler M.E."/>
        </authorList>
    </citation>
    <scope>NUCLEOTIDE SEQUENCE</scope>
</reference>
<accession>A0A382YL38</accession>
<dbReference type="PANTHER" id="PTHR10948:SF23">
    <property type="entry name" value="TRANSPOSASE INSI FOR INSERTION SEQUENCE ELEMENT IS30A-RELATED"/>
    <property type="match status" value="1"/>
</dbReference>
<dbReference type="GO" id="GO:0006313">
    <property type="term" value="P:DNA transposition"/>
    <property type="evidence" value="ECO:0007669"/>
    <property type="project" value="InterPro"/>
</dbReference>
<dbReference type="Gene3D" id="3.30.420.10">
    <property type="entry name" value="Ribonuclease H-like superfamily/Ribonuclease H"/>
    <property type="match status" value="1"/>
</dbReference>
<dbReference type="InterPro" id="IPR012337">
    <property type="entry name" value="RNaseH-like_sf"/>
</dbReference>
<comment type="similarity">
    <text evidence="2">Belongs to the transposase IS30 family.</text>
</comment>
<evidence type="ECO:0000313" key="4">
    <source>
        <dbReference type="EMBL" id="SVD83218.1"/>
    </source>
</evidence>
<dbReference type="InterPro" id="IPR001598">
    <property type="entry name" value="Transposase_IS30_CS"/>
</dbReference>
<dbReference type="EMBL" id="UINC01176202">
    <property type="protein sequence ID" value="SVD83218.1"/>
    <property type="molecule type" value="Genomic_DNA"/>
</dbReference>
<gene>
    <name evidence="4" type="ORF">METZ01_LOCUS436072</name>
</gene>
<dbReference type="InterPro" id="IPR051917">
    <property type="entry name" value="Transposase-Integrase"/>
</dbReference>
<dbReference type="GO" id="GO:0015074">
    <property type="term" value="P:DNA integration"/>
    <property type="evidence" value="ECO:0007669"/>
    <property type="project" value="InterPro"/>
</dbReference>
<name>A0A382YL38_9ZZZZ</name>
<dbReference type="PANTHER" id="PTHR10948">
    <property type="entry name" value="TRANSPOSASE"/>
    <property type="match status" value="1"/>
</dbReference>
<dbReference type="GO" id="GO:0005829">
    <property type="term" value="C:cytosol"/>
    <property type="evidence" value="ECO:0007669"/>
    <property type="project" value="TreeGrafter"/>
</dbReference>
<comment type="function">
    <text evidence="1">Required for the transposition of the insertion element.</text>
</comment>
<dbReference type="InterPro" id="IPR053392">
    <property type="entry name" value="Transposase_IS30-like"/>
</dbReference>
<organism evidence="4">
    <name type="scientific">marine metagenome</name>
    <dbReference type="NCBI Taxonomy" id="408172"/>
    <lineage>
        <taxon>unclassified sequences</taxon>
        <taxon>metagenomes</taxon>
        <taxon>ecological metagenomes</taxon>
    </lineage>
</organism>
<proteinExistence type="inferred from homology"/>
<dbReference type="GO" id="GO:0003677">
    <property type="term" value="F:DNA binding"/>
    <property type="evidence" value="ECO:0007669"/>
    <property type="project" value="InterPro"/>
</dbReference>
<dbReference type="GO" id="GO:0004803">
    <property type="term" value="F:transposase activity"/>
    <property type="evidence" value="ECO:0007669"/>
    <property type="project" value="InterPro"/>
</dbReference>
<evidence type="ECO:0000256" key="1">
    <source>
        <dbReference type="ARBA" id="ARBA00002190"/>
    </source>
</evidence>
<dbReference type="SUPFAM" id="SSF53098">
    <property type="entry name" value="Ribonuclease H-like"/>
    <property type="match status" value="1"/>
</dbReference>
<dbReference type="AlphaFoldDB" id="A0A382YL38"/>
<dbReference type="InterPro" id="IPR036397">
    <property type="entry name" value="RNaseH_sf"/>
</dbReference>
<dbReference type="InterPro" id="IPR001584">
    <property type="entry name" value="Integrase_cat-core"/>
</dbReference>
<protein>
    <recommendedName>
        <fullName evidence="3">Integrase catalytic domain-containing protein</fullName>
    </recommendedName>
</protein>
<evidence type="ECO:0000259" key="3">
    <source>
        <dbReference type="PROSITE" id="PS50994"/>
    </source>
</evidence>
<dbReference type="PROSITE" id="PS50994">
    <property type="entry name" value="INTEGRASE"/>
    <property type="match status" value="1"/>
</dbReference>
<feature type="non-terminal residue" evidence="4">
    <location>
        <position position="1"/>
    </location>
</feature>
<feature type="domain" description="Integrase catalytic" evidence="3">
    <location>
        <begin position="69"/>
        <end position="230"/>
    </location>
</feature>